<evidence type="ECO:0000256" key="1">
    <source>
        <dbReference type="PROSITE-ProRule" id="PRU00473"/>
    </source>
</evidence>
<name>A6GDR0_9BACT</name>
<dbReference type="PROSITE" id="PS51123">
    <property type="entry name" value="OMPA_2"/>
    <property type="match status" value="1"/>
</dbReference>
<dbReference type="InterPro" id="IPR036737">
    <property type="entry name" value="OmpA-like_sf"/>
</dbReference>
<gene>
    <name evidence="4" type="ORF">PPSIR1_19789</name>
</gene>
<protein>
    <submittedName>
        <fullName evidence="4">Flagellar motor protein</fullName>
    </submittedName>
</protein>
<comment type="caution">
    <text evidence="4">The sequence shown here is derived from an EMBL/GenBank/DDBJ whole genome shotgun (WGS) entry which is preliminary data.</text>
</comment>
<dbReference type="PANTHER" id="PTHR30329:SF21">
    <property type="entry name" value="LIPOPROTEIN YIAD-RELATED"/>
    <property type="match status" value="1"/>
</dbReference>
<dbReference type="SUPFAM" id="SSF103088">
    <property type="entry name" value="OmpA-like"/>
    <property type="match status" value="1"/>
</dbReference>
<evidence type="ECO:0000259" key="3">
    <source>
        <dbReference type="PROSITE" id="PS51123"/>
    </source>
</evidence>
<evidence type="ECO:0000256" key="2">
    <source>
        <dbReference type="SAM" id="Coils"/>
    </source>
</evidence>
<dbReference type="SUPFAM" id="SSF57997">
    <property type="entry name" value="Tropomyosin"/>
    <property type="match status" value="1"/>
</dbReference>
<dbReference type="AlphaFoldDB" id="A6GDR0"/>
<keyword evidence="4" id="KW-0966">Cell projection</keyword>
<dbReference type="InterPro" id="IPR006665">
    <property type="entry name" value="OmpA-like"/>
</dbReference>
<keyword evidence="2" id="KW-0175">Coiled coil</keyword>
<evidence type="ECO:0000313" key="4">
    <source>
        <dbReference type="EMBL" id="EDM75949.1"/>
    </source>
</evidence>
<dbReference type="GO" id="GO:0016020">
    <property type="term" value="C:membrane"/>
    <property type="evidence" value="ECO:0007669"/>
    <property type="project" value="UniProtKB-UniRule"/>
</dbReference>
<reference evidence="4 5" key="1">
    <citation type="submission" date="2007-06" db="EMBL/GenBank/DDBJ databases">
        <authorList>
            <person name="Shimkets L."/>
            <person name="Ferriera S."/>
            <person name="Johnson J."/>
            <person name="Kravitz S."/>
            <person name="Beeson K."/>
            <person name="Sutton G."/>
            <person name="Rogers Y.-H."/>
            <person name="Friedman R."/>
            <person name="Frazier M."/>
            <person name="Venter J.C."/>
        </authorList>
    </citation>
    <scope>NUCLEOTIDE SEQUENCE [LARGE SCALE GENOMIC DNA]</scope>
    <source>
        <strain evidence="4 5">SIR-1</strain>
    </source>
</reference>
<keyword evidence="4" id="KW-0969">Cilium</keyword>
<organism evidence="4 5">
    <name type="scientific">Plesiocystis pacifica SIR-1</name>
    <dbReference type="NCBI Taxonomy" id="391625"/>
    <lineage>
        <taxon>Bacteria</taxon>
        <taxon>Pseudomonadati</taxon>
        <taxon>Myxococcota</taxon>
        <taxon>Polyangia</taxon>
        <taxon>Nannocystales</taxon>
        <taxon>Nannocystaceae</taxon>
        <taxon>Plesiocystis</taxon>
    </lineage>
</organism>
<keyword evidence="4" id="KW-0282">Flagellum</keyword>
<keyword evidence="5" id="KW-1185">Reference proteome</keyword>
<accession>A6GDR0</accession>
<dbReference type="STRING" id="391625.PPSIR1_19789"/>
<dbReference type="Pfam" id="PF00691">
    <property type="entry name" value="OmpA"/>
    <property type="match status" value="1"/>
</dbReference>
<evidence type="ECO:0000313" key="5">
    <source>
        <dbReference type="Proteomes" id="UP000005801"/>
    </source>
</evidence>
<keyword evidence="1" id="KW-0472">Membrane</keyword>
<feature type="domain" description="OmpA-like" evidence="3">
    <location>
        <begin position="140"/>
        <end position="261"/>
    </location>
</feature>
<dbReference type="PANTHER" id="PTHR30329">
    <property type="entry name" value="STATOR ELEMENT OF FLAGELLAR MOTOR COMPLEX"/>
    <property type="match status" value="1"/>
</dbReference>
<proteinExistence type="predicted"/>
<dbReference type="InterPro" id="IPR050330">
    <property type="entry name" value="Bact_OuterMem_StrucFunc"/>
</dbReference>
<sequence>MTLVSLELGACVSAKEYDELAADLAKARDELTAARAESKDLSVALQEAETAAQLLGANIADLEDQLRTAEVRAQEAETELAGVLKDKSNLSASVEEMQQALAELQRLRAAAEVRAGMYRSVLNKFKTLIDNGTLKAKIVDGRMVLELRTDILFDSGKAKLSDEGAATVGEVGKLLAELSDRRFQVEGHTDNVPIKTKAFPSNWELASARAITVVNEMIAAGMPATNISAAAYADTRPAASNATDEGRAQNRRIEIVLIPDLSDLPGAEDIEKMFNGPRS</sequence>
<dbReference type="CDD" id="cd07185">
    <property type="entry name" value="OmpA_C-like"/>
    <property type="match status" value="1"/>
</dbReference>
<dbReference type="eggNOG" id="COG1360">
    <property type="taxonomic scope" value="Bacteria"/>
</dbReference>
<dbReference type="Gene3D" id="3.30.1330.60">
    <property type="entry name" value="OmpA-like domain"/>
    <property type="match status" value="1"/>
</dbReference>
<dbReference type="EMBL" id="ABCS01000076">
    <property type="protein sequence ID" value="EDM75949.1"/>
    <property type="molecule type" value="Genomic_DNA"/>
</dbReference>
<dbReference type="Proteomes" id="UP000005801">
    <property type="component" value="Unassembled WGS sequence"/>
</dbReference>
<feature type="coiled-coil region" evidence="2">
    <location>
        <begin position="14"/>
        <end position="114"/>
    </location>
</feature>